<gene>
    <name evidence="1" type="ORF">THF1D04_60253</name>
</gene>
<comment type="caution">
    <text evidence="1">The sequence shown here is derived from an EMBL/GenBank/DDBJ whole genome shotgun (WGS) entry which is preliminary data.</text>
</comment>
<reference evidence="1" key="1">
    <citation type="submission" date="2022-01" db="EMBL/GenBank/DDBJ databases">
        <authorList>
            <person name="Lagorce A."/>
        </authorList>
    </citation>
    <scope>NUCLEOTIDE SEQUENCE</scope>
    <source>
        <strain evidence="1">Th15_F1_D04</strain>
    </source>
</reference>
<name>A0AAU9QCB6_9VIBR</name>
<accession>A0AAU9QCB6</accession>
<evidence type="ECO:0000313" key="1">
    <source>
        <dbReference type="EMBL" id="CAH1540544.1"/>
    </source>
</evidence>
<proteinExistence type="predicted"/>
<sequence>MLNFTQLKEKLRRYPRFAINFLVKEKKLVNFVNSIEFNFLPVFNENLGKRQPIGRCPLTSCNLIHV</sequence>
<dbReference type="AlphaFoldDB" id="A0AAU9QCB6"/>
<dbReference type="EMBL" id="CAKMTQ010000056">
    <property type="protein sequence ID" value="CAH1540544.1"/>
    <property type="molecule type" value="Genomic_DNA"/>
</dbReference>
<protein>
    <submittedName>
        <fullName evidence="1">Uncharacterized protein</fullName>
    </submittedName>
</protein>
<dbReference type="Proteomes" id="UP001295420">
    <property type="component" value="Unassembled WGS sequence"/>
</dbReference>
<organism evidence="1 2">
    <name type="scientific">Vibrio owensii</name>
    <dbReference type="NCBI Taxonomy" id="696485"/>
    <lineage>
        <taxon>Bacteria</taxon>
        <taxon>Pseudomonadati</taxon>
        <taxon>Pseudomonadota</taxon>
        <taxon>Gammaproteobacteria</taxon>
        <taxon>Vibrionales</taxon>
        <taxon>Vibrionaceae</taxon>
        <taxon>Vibrio</taxon>
    </lineage>
</organism>
<evidence type="ECO:0000313" key="2">
    <source>
        <dbReference type="Proteomes" id="UP001295420"/>
    </source>
</evidence>